<feature type="transmembrane region" description="Helical" evidence="6">
    <location>
        <begin position="174"/>
        <end position="197"/>
    </location>
</feature>
<reference evidence="8 9" key="1">
    <citation type="submission" date="2019-01" db="EMBL/GenBank/DDBJ databases">
        <title>Genomes sequencing and comparative genomics of infectious freshwater microsporidia, Cucumispora dikerogammari and Thelohania contejeani.</title>
        <authorList>
            <person name="Cormier A."/>
            <person name="Giraud I."/>
            <person name="Wattier R."/>
            <person name="Teixeira M."/>
            <person name="Grandjean F."/>
            <person name="Rigaud T."/>
            <person name="Cordaux R."/>
        </authorList>
    </citation>
    <scope>NUCLEOTIDE SEQUENCE [LARGE SCALE GENOMIC DNA]</scope>
    <source>
        <strain evidence="8">T1</strain>
        <tissue evidence="8">Spores</tissue>
    </source>
</reference>
<dbReference type="Gene3D" id="1.20.144.10">
    <property type="entry name" value="Phosphatidic acid phosphatase type 2/haloperoxidase"/>
    <property type="match status" value="1"/>
</dbReference>
<comment type="subcellular location">
    <subcellularLocation>
        <location evidence="1">Membrane</location>
        <topology evidence="1">Multi-pass membrane protein</topology>
    </subcellularLocation>
</comment>
<feature type="transmembrane region" description="Helical" evidence="6">
    <location>
        <begin position="59"/>
        <end position="78"/>
    </location>
</feature>
<evidence type="ECO:0000313" key="9">
    <source>
        <dbReference type="Proteomes" id="UP001516464"/>
    </source>
</evidence>
<dbReference type="SUPFAM" id="SSF48317">
    <property type="entry name" value="Acid phosphatase/Vanadium-dependent haloperoxidase"/>
    <property type="match status" value="1"/>
</dbReference>
<evidence type="ECO:0000259" key="7">
    <source>
        <dbReference type="SMART" id="SM00014"/>
    </source>
</evidence>
<sequence length="227" mass="25578">MNTISNRLILAKWKMLGLISVVAFIIATITYYIYPRKQDFDINDENIKEPYIKNEYVNMLNLVIIGGLIPISICYTYLRIYKDKKENMIYLLFITAQLITLAITNSIKAAVGSLRPDFLDRCKLINGICTGNPDSIIEGRKSFPSGHTSFVFCGTMFTIFFINSKRLRKHYNALIKYLIAGLISVILCIIAIGVGLSRILDHRHRLKDVITGAGIGTFSSLMSIIAI</sequence>
<evidence type="ECO:0000256" key="2">
    <source>
        <dbReference type="ARBA" id="ARBA00008816"/>
    </source>
</evidence>
<name>A0ABQ7HZ09_9MICR</name>
<dbReference type="Proteomes" id="UP001516464">
    <property type="component" value="Unassembled WGS sequence"/>
</dbReference>
<keyword evidence="3 6" id="KW-0812">Transmembrane</keyword>
<dbReference type="Pfam" id="PF01569">
    <property type="entry name" value="PAP2"/>
    <property type="match status" value="1"/>
</dbReference>
<organism evidence="8 9">
    <name type="scientific">Astathelohania contejeani</name>
    <dbReference type="NCBI Taxonomy" id="164912"/>
    <lineage>
        <taxon>Eukaryota</taxon>
        <taxon>Fungi</taxon>
        <taxon>Fungi incertae sedis</taxon>
        <taxon>Microsporidia</taxon>
        <taxon>Astathelohaniidae</taxon>
        <taxon>Astathelohania</taxon>
    </lineage>
</organism>
<evidence type="ECO:0000256" key="6">
    <source>
        <dbReference type="SAM" id="Phobius"/>
    </source>
</evidence>
<comment type="similarity">
    <text evidence="2">Belongs to the PA-phosphatase related phosphoesterase family.</text>
</comment>
<keyword evidence="5 6" id="KW-0472">Membrane</keyword>
<keyword evidence="4 6" id="KW-1133">Transmembrane helix</keyword>
<keyword evidence="9" id="KW-1185">Reference proteome</keyword>
<dbReference type="PANTHER" id="PTHR10165:SF35">
    <property type="entry name" value="RE23632P"/>
    <property type="match status" value="1"/>
</dbReference>
<feature type="domain" description="Phosphatidic acid phosphatase type 2/haloperoxidase" evidence="7">
    <location>
        <begin position="88"/>
        <end position="224"/>
    </location>
</feature>
<evidence type="ECO:0000256" key="3">
    <source>
        <dbReference type="ARBA" id="ARBA00022692"/>
    </source>
</evidence>
<evidence type="ECO:0000256" key="1">
    <source>
        <dbReference type="ARBA" id="ARBA00004141"/>
    </source>
</evidence>
<feature type="transmembrane region" description="Helical" evidence="6">
    <location>
        <begin position="143"/>
        <end position="162"/>
    </location>
</feature>
<dbReference type="InterPro" id="IPR043216">
    <property type="entry name" value="PAP-like"/>
</dbReference>
<dbReference type="EMBL" id="SBIQ01000095">
    <property type="protein sequence ID" value="KAF7683360.1"/>
    <property type="molecule type" value="Genomic_DNA"/>
</dbReference>
<protein>
    <submittedName>
        <fullName evidence="8">Phospholipid phosphatase 5</fullName>
    </submittedName>
</protein>
<feature type="transmembrane region" description="Helical" evidence="6">
    <location>
        <begin position="209"/>
        <end position="226"/>
    </location>
</feature>
<gene>
    <name evidence="8" type="primary">plpp5</name>
    <name evidence="8" type="ORF">TCON_1436</name>
</gene>
<accession>A0ABQ7HZ09</accession>
<dbReference type="InterPro" id="IPR000326">
    <property type="entry name" value="PAP2/HPO"/>
</dbReference>
<evidence type="ECO:0000313" key="8">
    <source>
        <dbReference type="EMBL" id="KAF7683360.1"/>
    </source>
</evidence>
<dbReference type="InterPro" id="IPR036938">
    <property type="entry name" value="PAP2/HPO_sf"/>
</dbReference>
<evidence type="ECO:0000256" key="5">
    <source>
        <dbReference type="ARBA" id="ARBA00023136"/>
    </source>
</evidence>
<evidence type="ECO:0000256" key="4">
    <source>
        <dbReference type="ARBA" id="ARBA00022989"/>
    </source>
</evidence>
<feature type="transmembrane region" description="Helical" evidence="6">
    <location>
        <begin position="90"/>
        <end position="111"/>
    </location>
</feature>
<dbReference type="PANTHER" id="PTHR10165">
    <property type="entry name" value="LIPID PHOSPHATE PHOSPHATASE"/>
    <property type="match status" value="1"/>
</dbReference>
<dbReference type="SMART" id="SM00014">
    <property type="entry name" value="acidPPc"/>
    <property type="match status" value="1"/>
</dbReference>
<feature type="transmembrane region" description="Helical" evidence="6">
    <location>
        <begin position="15"/>
        <end position="34"/>
    </location>
</feature>
<comment type="caution">
    <text evidence="8">The sequence shown here is derived from an EMBL/GenBank/DDBJ whole genome shotgun (WGS) entry which is preliminary data.</text>
</comment>
<proteinExistence type="inferred from homology"/>